<sequence length="76" mass="8116">MKKLNLSASGFTGGSLLSRSEMKKIAGGSGNSINAICLESCLPHPIEEKDRCIGNCPVCFRVTIEQGFICISEVPE</sequence>
<proteinExistence type="predicted"/>
<evidence type="ECO:0000313" key="1">
    <source>
        <dbReference type="EMBL" id="MDR6784492.1"/>
    </source>
</evidence>
<protein>
    <submittedName>
        <fullName evidence="1">Uncharacterized protein</fullName>
    </submittedName>
</protein>
<organism evidence="1 2">
    <name type="scientific">Pedobacter africanus</name>
    <dbReference type="NCBI Taxonomy" id="151894"/>
    <lineage>
        <taxon>Bacteria</taxon>
        <taxon>Pseudomonadati</taxon>
        <taxon>Bacteroidota</taxon>
        <taxon>Sphingobacteriia</taxon>
        <taxon>Sphingobacteriales</taxon>
        <taxon>Sphingobacteriaceae</taxon>
        <taxon>Pedobacter</taxon>
    </lineage>
</organism>
<keyword evidence="2" id="KW-1185">Reference proteome</keyword>
<accession>A0ACC6KZC2</accession>
<dbReference type="EMBL" id="JAVDTF010000002">
    <property type="protein sequence ID" value="MDR6784492.1"/>
    <property type="molecule type" value="Genomic_DNA"/>
</dbReference>
<reference evidence="1" key="1">
    <citation type="submission" date="2023-07" db="EMBL/GenBank/DDBJ databases">
        <title>Sorghum-associated microbial communities from plants grown in Nebraska, USA.</title>
        <authorList>
            <person name="Schachtman D."/>
        </authorList>
    </citation>
    <scope>NUCLEOTIDE SEQUENCE</scope>
    <source>
        <strain evidence="1">2697</strain>
    </source>
</reference>
<name>A0ACC6KZC2_9SPHI</name>
<gene>
    <name evidence="1" type="ORF">J2X78_003057</name>
</gene>
<evidence type="ECO:0000313" key="2">
    <source>
        <dbReference type="Proteomes" id="UP001246858"/>
    </source>
</evidence>
<comment type="caution">
    <text evidence="1">The sequence shown here is derived from an EMBL/GenBank/DDBJ whole genome shotgun (WGS) entry which is preliminary data.</text>
</comment>
<dbReference type="Proteomes" id="UP001246858">
    <property type="component" value="Unassembled WGS sequence"/>
</dbReference>